<dbReference type="AlphaFoldDB" id="A0A8J6TF71"/>
<protein>
    <submittedName>
        <fullName evidence="2">Four helix bundle protein</fullName>
    </submittedName>
</protein>
<comment type="caution">
    <text evidence="2">The sequence shown here is derived from an EMBL/GenBank/DDBJ whole genome shotgun (WGS) entry which is preliminary data.</text>
</comment>
<dbReference type="EMBL" id="JACNJN010000136">
    <property type="protein sequence ID" value="MBC8336026.1"/>
    <property type="molecule type" value="Genomic_DNA"/>
</dbReference>
<dbReference type="CDD" id="cd16377">
    <property type="entry name" value="23S_rRNA_IVP_like"/>
    <property type="match status" value="1"/>
</dbReference>
<name>A0A8J6TF71_9CHLR</name>
<gene>
    <name evidence="2" type="ORF">H8E29_12230</name>
</gene>
<dbReference type="PANTHER" id="PTHR38471">
    <property type="entry name" value="FOUR HELIX BUNDLE PROTEIN"/>
    <property type="match status" value="1"/>
</dbReference>
<reference evidence="2 3" key="1">
    <citation type="submission" date="2020-08" db="EMBL/GenBank/DDBJ databases">
        <title>Bridging the membrane lipid divide: bacteria of the FCB group superphylum have the potential to synthesize archaeal ether lipids.</title>
        <authorList>
            <person name="Villanueva L."/>
            <person name="Von Meijenfeldt F.A.B."/>
            <person name="Westbye A.B."/>
            <person name="Yadav S."/>
            <person name="Hopmans E.C."/>
            <person name="Dutilh B.E."/>
            <person name="Sinninghe Damste J.S."/>
        </authorList>
    </citation>
    <scope>NUCLEOTIDE SEQUENCE [LARGE SCALE GENOMIC DNA]</scope>
    <source>
        <strain evidence="2">NIOZ-UU36</strain>
    </source>
</reference>
<dbReference type="Proteomes" id="UP000614469">
    <property type="component" value="Unassembled WGS sequence"/>
</dbReference>
<feature type="region of interest" description="Disordered" evidence="1">
    <location>
        <begin position="123"/>
        <end position="144"/>
    </location>
</feature>
<dbReference type="InterPro" id="IPR036583">
    <property type="entry name" value="23S_rRNA_IVS_sf"/>
</dbReference>
<dbReference type="Pfam" id="PF05635">
    <property type="entry name" value="23S_rRNA_IVP"/>
    <property type="match status" value="1"/>
</dbReference>
<dbReference type="SUPFAM" id="SSF158446">
    <property type="entry name" value="IVS-encoded protein-like"/>
    <property type="match status" value="1"/>
</dbReference>
<dbReference type="InterPro" id="IPR012657">
    <property type="entry name" value="23S_rRNA-intervening_sequence"/>
</dbReference>
<evidence type="ECO:0000313" key="3">
    <source>
        <dbReference type="Proteomes" id="UP000614469"/>
    </source>
</evidence>
<sequence>MSISGLEKLDVWRRSQSFAVHIHQEILPTLPKDEKWSLTQQIRRSSQSIPANIAEGHGRFYFQENVRFCYIARGSLEEVLSQLDYAFKVNYLPKELYQQFTDEGEKLNRLINGYIAFLKKSKRGANEPGSRSSIRENQEDYITE</sequence>
<dbReference type="PANTHER" id="PTHR38471:SF2">
    <property type="entry name" value="FOUR HELIX BUNDLE PROTEIN"/>
    <property type="match status" value="1"/>
</dbReference>
<accession>A0A8J6TF71</accession>
<evidence type="ECO:0000313" key="2">
    <source>
        <dbReference type="EMBL" id="MBC8336026.1"/>
    </source>
</evidence>
<evidence type="ECO:0000256" key="1">
    <source>
        <dbReference type="SAM" id="MobiDB-lite"/>
    </source>
</evidence>
<dbReference type="NCBIfam" id="TIGR02436">
    <property type="entry name" value="four helix bundle protein"/>
    <property type="match status" value="1"/>
</dbReference>
<organism evidence="2 3">
    <name type="scientific">Candidatus Desulfolinea nitratireducens</name>
    <dbReference type="NCBI Taxonomy" id="2841698"/>
    <lineage>
        <taxon>Bacteria</taxon>
        <taxon>Bacillati</taxon>
        <taxon>Chloroflexota</taxon>
        <taxon>Anaerolineae</taxon>
        <taxon>Anaerolineales</taxon>
        <taxon>Anaerolineales incertae sedis</taxon>
        <taxon>Candidatus Desulfolinea</taxon>
    </lineage>
</organism>
<dbReference type="Gene3D" id="1.20.1440.60">
    <property type="entry name" value="23S rRNA-intervening sequence"/>
    <property type="match status" value="1"/>
</dbReference>
<proteinExistence type="predicted"/>